<evidence type="ECO:0008006" key="3">
    <source>
        <dbReference type="Google" id="ProtNLM"/>
    </source>
</evidence>
<dbReference type="EMBL" id="ML995497">
    <property type="protein sequence ID" value="KAF2138190.1"/>
    <property type="molecule type" value="Genomic_DNA"/>
</dbReference>
<organism evidence="1 2">
    <name type="scientific">Aplosporella prunicola CBS 121167</name>
    <dbReference type="NCBI Taxonomy" id="1176127"/>
    <lineage>
        <taxon>Eukaryota</taxon>
        <taxon>Fungi</taxon>
        <taxon>Dikarya</taxon>
        <taxon>Ascomycota</taxon>
        <taxon>Pezizomycotina</taxon>
        <taxon>Dothideomycetes</taxon>
        <taxon>Dothideomycetes incertae sedis</taxon>
        <taxon>Botryosphaeriales</taxon>
        <taxon>Aplosporellaceae</taxon>
        <taxon>Aplosporella</taxon>
    </lineage>
</organism>
<dbReference type="RefSeq" id="XP_033393903.1">
    <property type="nucleotide sequence ID" value="XM_033543438.1"/>
</dbReference>
<name>A0A6A6B2A5_9PEZI</name>
<keyword evidence="2" id="KW-1185">Reference proteome</keyword>
<dbReference type="GeneID" id="54300935"/>
<sequence>MYRQPKKRAENLKCMFCRRDKRKCIPTRRRSAKDEKRVLREIRQETTGVISDAAPSTLRQIDHEEESTEELDRGVVTLESIVEPVDDVFDNTSQIPLERTRQSTSSSHAVTLRVQPRSGRQWNNVTFRLNERLRHLWASPDTYKNVCSSRFGTTLSDLFFYDFRQIANALLQEDMVYNALYAFSAADSAVNAEFDTRINFEVEARMFFQEASRLLRENLTEIIESSESNRRVNIMPAFYTIFLLAAYAVRKICANEPNILESMASMISFLRQRSAVFPLSLRYSCLEPTGWRFQIFLADDIEDTGLICGHDTTIFDSARHEFEQTVTEFPRVVEIPQENSD</sequence>
<proteinExistence type="predicted"/>
<gene>
    <name evidence="1" type="ORF">K452DRAFT_311562</name>
</gene>
<evidence type="ECO:0000313" key="1">
    <source>
        <dbReference type="EMBL" id="KAF2138190.1"/>
    </source>
</evidence>
<dbReference type="Proteomes" id="UP000799438">
    <property type="component" value="Unassembled WGS sequence"/>
</dbReference>
<accession>A0A6A6B2A5</accession>
<dbReference type="AlphaFoldDB" id="A0A6A6B2A5"/>
<protein>
    <recommendedName>
        <fullName evidence="3">Transcription factor domain-containing protein</fullName>
    </recommendedName>
</protein>
<evidence type="ECO:0000313" key="2">
    <source>
        <dbReference type="Proteomes" id="UP000799438"/>
    </source>
</evidence>
<reference evidence="1" key="1">
    <citation type="journal article" date="2020" name="Stud. Mycol.">
        <title>101 Dothideomycetes genomes: a test case for predicting lifestyles and emergence of pathogens.</title>
        <authorList>
            <person name="Haridas S."/>
            <person name="Albert R."/>
            <person name="Binder M."/>
            <person name="Bloem J."/>
            <person name="Labutti K."/>
            <person name="Salamov A."/>
            <person name="Andreopoulos B."/>
            <person name="Baker S."/>
            <person name="Barry K."/>
            <person name="Bills G."/>
            <person name="Bluhm B."/>
            <person name="Cannon C."/>
            <person name="Castanera R."/>
            <person name="Culley D."/>
            <person name="Daum C."/>
            <person name="Ezra D."/>
            <person name="Gonzalez J."/>
            <person name="Henrissat B."/>
            <person name="Kuo A."/>
            <person name="Liang C."/>
            <person name="Lipzen A."/>
            <person name="Lutzoni F."/>
            <person name="Magnuson J."/>
            <person name="Mondo S."/>
            <person name="Nolan M."/>
            <person name="Ohm R."/>
            <person name="Pangilinan J."/>
            <person name="Park H.-J."/>
            <person name="Ramirez L."/>
            <person name="Alfaro M."/>
            <person name="Sun H."/>
            <person name="Tritt A."/>
            <person name="Yoshinaga Y."/>
            <person name="Zwiers L.-H."/>
            <person name="Turgeon B."/>
            <person name="Goodwin S."/>
            <person name="Spatafora J."/>
            <person name="Crous P."/>
            <person name="Grigoriev I."/>
        </authorList>
    </citation>
    <scope>NUCLEOTIDE SEQUENCE</scope>
    <source>
        <strain evidence="1">CBS 121167</strain>
    </source>
</reference>